<dbReference type="Proteomes" id="UP001289374">
    <property type="component" value="Unassembled WGS sequence"/>
</dbReference>
<dbReference type="InterPro" id="IPR052215">
    <property type="entry name" value="Plant_ABCG"/>
</dbReference>
<organism evidence="4 5">
    <name type="scientific">Sesamum angolense</name>
    <dbReference type="NCBI Taxonomy" id="2727404"/>
    <lineage>
        <taxon>Eukaryota</taxon>
        <taxon>Viridiplantae</taxon>
        <taxon>Streptophyta</taxon>
        <taxon>Embryophyta</taxon>
        <taxon>Tracheophyta</taxon>
        <taxon>Spermatophyta</taxon>
        <taxon>Magnoliopsida</taxon>
        <taxon>eudicotyledons</taxon>
        <taxon>Gunneridae</taxon>
        <taxon>Pentapetalae</taxon>
        <taxon>asterids</taxon>
        <taxon>lamiids</taxon>
        <taxon>Lamiales</taxon>
        <taxon>Pedaliaceae</taxon>
        <taxon>Sesamum</taxon>
    </lineage>
</organism>
<dbReference type="GO" id="GO:0016887">
    <property type="term" value="F:ATP hydrolysis activity"/>
    <property type="evidence" value="ECO:0007669"/>
    <property type="project" value="InterPro"/>
</dbReference>
<keyword evidence="5" id="KW-1185">Reference proteome</keyword>
<evidence type="ECO:0000256" key="2">
    <source>
        <dbReference type="ARBA" id="ARBA00022448"/>
    </source>
</evidence>
<evidence type="ECO:0000313" key="4">
    <source>
        <dbReference type="EMBL" id="KAK4404200.1"/>
    </source>
</evidence>
<dbReference type="EMBL" id="JACGWL010000004">
    <property type="protein sequence ID" value="KAK4404200.1"/>
    <property type="molecule type" value="Genomic_DNA"/>
</dbReference>
<dbReference type="PANTHER" id="PTHR48042">
    <property type="entry name" value="ABC TRANSPORTER G FAMILY MEMBER 11"/>
    <property type="match status" value="1"/>
</dbReference>
<dbReference type="Gene3D" id="3.40.50.300">
    <property type="entry name" value="P-loop containing nucleotide triphosphate hydrolases"/>
    <property type="match status" value="1"/>
</dbReference>
<reference evidence="4" key="2">
    <citation type="journal article" date="2024" name="Plant">
        <title>Genomic evolution and insights into agronomic trait innovations of Sesamum species.</title>
        <authorList>
            <person name="Miao H."/>
            <person name="Wang L."/>
            <person name="Qu L."/>
            <person name="Liu H."/>
            <person name="Sun Y."/>
            <person name="Le M."/>
            <person name="Wang Q."/>
            <person name="Wei S."/>
            <person name="Zheng Y."/>
            <person name="Lin W."/>
            <person name="Duan Y."/>
            <person name="Cao H."/>
            <person name="Xiong S."/>
            <person name="Wang X."/>
            <person name="Wei L."/>
            <person name="Li C."/>
            <person name="Ma Q."/>
            <person name="Ju M."/>
            <person name="Zhao R."/>
            <person name="Li G."/>
            <person name="Mu C."/>
            <person name="Tian Q."/>
            <person name="Mei H."/>
            <person name="Zhang T."/>
            <person name="Gao T."/>
            <person name="Zhang H."/>
        </authorList>
    </citation>
    <scope>NUCLEOTIDE SEQUENCE</scope>
    <source>
        <strain evidence="4">K16</strain>
    </source>
</reference>
<feature type="domain" description="ABC transporter" evidence="3">
    <location>
        <begin position="51"/>
        <end position="85"/>
    </location>
</feature>
<dbReference type="InterPro" id="IPR027417">
    <property type="entry name" value="P-loop_NTPase"/>
</dbReference>
<comment type="similarity">
    <text evidence="1">Belongs to the ABC transporter superfamily. ABCG family. Eye pigment precursor importer (TC 3.A.1.204) subfamily.</text>
</comment>
<dbReference type="Pfam" id="PF00005">
    <property type="entry name" value="ABC_tran"/>
    <property type="match status" value="1"/>
</dbReference>
<evidence type="ECO:0000313" key="5">
    <source>
        <dbReference type="Proteomes" id="UP001289374"/>
    </source>
</evidence>
<reference evidence="4" key="1">
    <citation type="submission" date="2020-06" db="EMBL/GenBank/DDBJ databases">
        <authorList>
            <person name="Li T."/>
            <person name="Hu X."/>
            <person name="Zhang T."/>
            <person name="Song X."/>
            <person name="Zhang H."/>
            <person name="Dai N."/>
            <person name="Sheng W."/>
            <person name="Hou X."/>
            <person name="Wei L."/>
        </authorList>
    </citation>
    <scope>NUCLEOTIDE SEQUENCE</scope>
    <source>
        <strain evidence="4">K16</strain>
        <tissue evidence="4">Leaf</tissue>
    </source>
</reference>
<dbReference type="InterPro" id="IPR003439">
    <property type="entry name" value="ABC_transporter-like_ATP-bd"/>
</dbReference>
<dbReference type="PANTHER" id="PTHR48042:SF15">
    <property type="entry name" value="ABC TRANSPORTER G FAMILY MEMBER 13"/>
    <property type="match status" value="1"/>
</dbReference>
<accession>A0AAE1X2S1</accession>
<evidence type="ECO:0000256" key="1">
    <source>
        <dbReference type="ARBA" id="ARBA00005814"/>
    </source>
</evidence>
<comment type="caution">
    <text evidence="4">The sequence shown here is derived from an EMBL/GenBank/DDBJ whole genome shotgun (WGS) entry which is preliminary data.</text>
</comment>
<sequence length="98" mass="10081">MEIEIMAGSDHQPHRVSGGAHDIYGGGACLAWEELTAVLPNFGNGPTRRLLNGVTGYALPGRIMAVMGPSGSGKSTFLDSLAGSSSLSLSLLSIIKPL</sequence>
<name>A0AAE1X2S1_9LAMI</name>
<gene>
    <name evidence="4" type="ORF">Sango_0788600</name>
</gene>
<keyword evidence="2" id="KW-0813">Transport</keyword>
<dbReference type="GO" id="GO:0005524">
    <property type="term" value="F:ATP binding"/>
    <property type="evidence" value="ECO:0007669"/>
    <property type="project" value="InterPro"/>
</dbReference>
<dbReference type="SUPFAM" id="SSF52540">
    <property type="entry name" value="P-loop containing nucleoside triphosphate hydrolases"/>
    <property type="match status" value="1"/>
</dbReference>
<dbReference type="AlphaFoldDB" id="A0AAE1X2S1"/>
<proteinExistence type="inferred from homology"/>
<protein>
    <submittedName>
        <fullName evidence="4">ABC transporter G family member 12</fullName>
    </submittedName>
</protein>
<evidence type="ECO:0000259" key="3">
    <source>
        <dbReference type="Pfam" id="PF00005"/>
    </source>
</evidence>